<dbReference type="EMBL" id="JAPEVG010000035">
    <property type="protein sequence ID" value="KAJ8494544.1"/>
    <property type="molecule type" value="Genomic_DNA"/>
</dbReference>
<feature type="region of interest" description="Disordered" evidence="1">
    <location>
        <begin position="173"/>
        <end position="194"/>
    </location>
</feature>
<evidence type="ECO:0000313" key="2">
    <source>
        <dbReference type="EMBL" id="KAJ8494544.1"/>
    </source>
</evidence>
<keyword evidence="3" id="KW-1185">Reference proteome</keyword>
<organism evidence="2 3">
    <name type="scientific">Trametes cubensis</name>
    <dbReference type="NCBI Taxonomy" id="1111947"/>
    <lineage>
        <taxon>Eukaryota</taxon>
        <taxon>Fungi</taxon>
        <taxon>Dikarya</taxon>
        <taxon>Basidiomycota</taxon>
        <taxon>Agaricomycotina</taxon>
        <taxon>Agaricomycetes</taxon>
        <taxon>Polyporales</taxon>
        <taxon>Polyporaceae</taxon>
        <taxon>Trametes</taxon>
    </lineage>
</organism>
<feature type="compositionally biased region" description="Basic and acidic residues" evidence="1">
    <location>
        <begin position="184"/>
        <end position="194"/>
    </location>
</feature>
<comment type="caution">
    <text evidence="2">The sequence shown here is derived from an EMBL/GenBank/DDBJ whole genome shotgun (WGS) entry which is preliminary data.</text>
</comment>
<proteinExistence type="predicted"/>
<protein>
    <submittedName>
        <fullName evidence="2">Uncharacterized protein</fullName>
    </submittedName>
</protein>
<dbReference type="Proteomes" id="UP001215151">
    <property type="component" value="Unassembled WGS sequence"/>
</dbReference>
<reference evidence="2" key="1">
    <citation type="submission" date="2022-11" db="EMBL/GenBank/DDBJ databases">
        <title>Genome Sequence of Cubamyces cubensis.</title>
        <authorList>
            <person name="Buettner E."/>
        </authorList>
    </citation>
    <scope>NUCLEOTIDE SEQUENCE</scope>
    <source>
        <strain evidence="2">MPL-01</strain>
    </source>
</reference>
<sequence length="607" mass="66750">MTTLRYLASSLYIDIAALTLPDLDLELDLTSAVAPRSTGMRIISGGGEKGRKYRRNVARAHDVQHRYILPCDTNTRSAISEAKVLGADAESSIRLDQVDGAVSDKIQARRSCRPMAHLSLLRLGCSLEPGQNMEQEIGCAIAGAKKLMVEPQDAQPRPPSKCEGGYMPIAHAGVPVKSPRPASRHRDAPGDRSARAKLRISTQEGLGRAFGGTLVTAHASPSLALPRATGDGLVGFWLSLHHCCTRDGPLHAHIRVITSHSSTCALDLLSNAGAFARSHRWHPSARARLSLGNIVLCLPSASGLVTVHALVSVAFEGYLKVWTAFFLPHDCMDVMRAWGLMRPSVPVTSAVAIEARRQLNRWCSMEDVLIRYCGALATLSRPWSRLLTLSDDHWAPVLLVYTTRPMLPVASKEPSAQTQLPSASALEQCFQYGFGGVEDAPVDYAYDDKRSAQLGREKIPVQRRQQTREALLNPGAARFFGCSPELRRKELQRLQHQKKPLCDFELDHMPPRRNVVGRRVDNLPGFALPQAQAHPSAFSSIIDPYRGPRASDVVPQATIRLQRGRLELIKFECPYQDQILFQSLRYLYTLRYPIDACDAAVLGSGSC</sequence>
<dbReference type="AlphaFoldDB" id="A0AAD7TZZ0"/>
<evidence type="ECO:0000313" key="3">
    <source>
        <dbReference type="Proteomes" id="UP001215151"/>
    </source>
</evidence>
<accession>A0AAD7TZZ0</accession>
<evidence type="ECO:0000256" key="1">
    <source>
        <dbReference type="SAM" id="MobiDB-lite"/>
    </source>
</evidence>
<name>A0AAD7TZZ0_9APHY</name>
<gene>
    <name evidence="2" type="ORF">ONZ51_g2299</name>
</gene>